<comment type="caution">
    <text evidence="1">The sequence shown here is derived from an EMBL/GenBank/DDBJ whole genome shotgun (WGS) entry which is preliminary data.</text>
</comment>
<gene>
    <name evidence="1" type="ORF">LCGC14_2717710</name>
</gene>
<protein>
    <submittedName>
        <fullName evidence="1">Uncharacterized protein</fullName>
    </submittedName>
</protein>
<accession>A0A0F9BK41</accession>
<name>A0A0F9BK41_9ZZZZ</name>
<proteinExistence type="predicted"/>
<organism evidence="1">
    <name type="scientific">marine sediment metagenome</name>
    <dbReference type="NCBI Taxonomy" id="412755"/>
    <lineage>
        <taxon>unclassified sequences</taxon>
        <taxon>metagenomes</taxon>
        <taxon>ecological metagenomes</taxon>
    </lineage>
</organism>
<dbReference type="AlphaFoldDB" id="A0A0F9BK41"/>
<evidence type="ECO:0000313" key="1">
    <source>
        <dbReference type="EMBL" id="KKK90964.1"/>
    </source>
</evidence>
<sequence length="104" mass="12385">MRLTLKKAILISIELWTWLAETGEEYKREWSGWIKYGEMSFDCALCEYGERKDGDNRCVHCPYYLKFGKCFNEGQPYRKWADTDTPKTRKKYASLLLAQLEELK</sequence>
<reference evidence="1" key="1">
    <citation type="journal article" date="2015" name="Nature">
        <title>Complex archaea that bridge the gap between prokaryotes and eukaryotes.</title>
        <authorList>
            <person name="Spang A."/>
            <person name="Saw J.H."/>
            <person name="Jorgensen S.L."/>
            <person name="Zaremba-Niedzwiedzka K."/>
            <person name="Martijn J."/>
            <person name="Lind A.E."/>
            <person name="van Eijk R."/>
            <person name="Schleper C."/>
            <person name="Guy L."/>
            <person name="Ettema T.J."/>
        </authorList>
    </citation>
    <scope>NUCLEOTIDE SEQUENCE</scope>
</reference>
<dbReference type="EMBL" id="LAZR01048864">
    <property type="protein sequence ID" value="KKK90964.1"/>
    <property type="molecule type" value="Genomic_DNA"/>
</dbReference>